<keyword evidence="2" id="KW-0175">Coiled coil</keyword>
<dbReference type="Gene3D" id="3.40.30.10">
    <property type="entry name" value="Glutaredoxin"/>
    <property type="match status" value="3"/>
</dbReference>
<evidence type="ECO:0000256" key="3">
    <source>
        <dbReference type="SAM" id="SignalP"/>
    </source>
</evidence>
<sequence>MIVISLLSILSFVFGQIVTLDESTYADPLQNTPSIVLYSQSSDPNTEELSSLFSQVAPLISPLGLSVAQLDCSSFSEQCKELNIGSESKIRFHHLKGKSNDFDGPKTVDSLVQWTKDALLQTVRVFPSREAVNAIFADFPHIILGTFSSRNSEYNSLLSCSATRAKTDTYAAIIDPSTESQTLEFLYTAGNASVPFTGGWSFFSIAFWVQDQSNTPLIDEISAYNAYRYLPCEKPVGYFFVDKKRNDMHQVYSLGLELAQKHKGKMLFVIVDHNVHWRMTQTLGLDARYFPSFTIEAKYPSPVPDTKAHYPLLPTPENARWGVYPEMTMETVGEFCQKWLDGEIPLTLRSEPIPNEQANKTIRVVGDTFNQIVIDSENYVFMKFTAPWCHKCGKLKPEFEQLANELSDEKKITFADMDITLNDPPPHFIVDGYPTLLLFKPGQKDQPVKCEDFFSFQKIRRFLNTNIPGLNLSVDEEAIKQEDIELQKERLEREKAEKEQSSHHDEL</sequence>
<keyword evidence="3" id="KW-0732">Signal</keyword>
<evidence type="ECO:0000313" key="5">
    <source>
        <dbReference type="EMBL" id="KAK2964416.1"/>
    </source>
</evidence>
<evidence type="ECO:0000313" key="6">
    <source>
        <dbReference type="Proteomes" id="UP001281761"/>
    </source>
</evidence>
<evidence type="ECO:0000259" key="4">
    <source>
        <dbReference type="PROSITE" id="PS51352"/>
    </source>
</evidence>
<feature type="coiled-coil region" evidence="2">
    <location>
        <begin position="474"/>
        <end position="506"/>
    </location>
</feature>
<evidence type="ECO:0000256" key="1">
    <source>
        <dbReference type="ARBA" id="ARBA00006347"/>
    </source>
</evidence>
<dbReference type="EMBL" id="JARBJD010000002">
    <property type="protein sequence ID" value="KAK2964416.1"/>
    <property type="molecule type" value="Genomic_DNA"/>
</dbReference>
<dbReference type="PROSITE" id="PS51352">
    <property type="entry name" value="THIOREDOXIN_2"/>
    <property type="match status" value="1"/>
</dbReference>
<evidence type="ECO:0000256" key="2">
    <source>
        <dbReference type="SAM" id="Coils"/>
    </source>
</evidence>
<dbReference type="SUPFAM" id="SSF52833">
    <property type="entry name" value="Thioredoxin-like"/>
    <property type="match status" value="3"/>
</dbReference>
<dbReference type="PANTHER" id="PTHR18929:SF246">
    <property type="entry name" value="PROTEIN DISULFIDE ISOMERASE-LIKE 1-4"/>
    <property type="match status" value="1"/>
</dbReference>
<keyword evidence="5" id="KW-0413">Isomerase</keyword>
<dbReference type="Proteomes" id="UP001281761">
    <property type="component" value="Unassembled WGS sequence"/>
</dbReference>
<reference evidence="5 6" key="1">
    <citation type="journal article" date="2022" name="bioRxiv">
        <title>Genomics of Preaxostyla Flagellates Illuminates Evolutionary Transitions and the Path Towards Mitochondrial Loss.</title>
        <authorList>
            <person name="Novak L.V.F."/>
            <person name="Treitli S.C."/>
            <person name="Pyrih J."/>
            <person name="Halakuc P."/>
            <person name="Pipaliya S.V."/>
            <person name="Vacek V."/>
            <person name="Brzon O."/>
            <person name="Soukal P."/>
            <person name="Eme L."/>
            <person name="Dacks J.B."/>
            <person name="Karnkowska A."/>
            <person name="Elias M."/>
            <person name="Hampl V."/>
        </authorList>
    </citation>
    <scope>NUCLEOTIDE SEQUENCE [LARGE SCALE GENOMIC DNA]</scope>
    <source>
        <strain evidence="5">NAU3</strain>
        <tissue evidence="5">Gut</tissue>
    </source>
</reference>
<dbReference type="GO" id="GO:0016853">
    <property type="term" value="F:isomerase activity"/>
    <property type="evidence" value="ECO:0007669"/>
    <property type="project" value="UniProtKB-KW"/>
</dbReference>
<comment type="similarity">
    <text evidence="1">Belongs to the protein disulfide isomerase family.</text>
</comment>
<dbReference type="InterPro" id="IPR036249">
    <property type="entry name" value="Thioredoxin-like_sf"/>
</dbReference>
<accession>A0ABQ9YL74</accession>
<feature type="domain" description="Thioredoxin" evidence="4">
    <location>
        <begin position="326"/>
        <end position="489"/>
    </location>
</feature>
<feature type="signal peptide" evidence="3">
    <location>
        <begin position="1"/>
        <end position="15"/>
    </location>
</feature>
<comment type="caution">
    <text evidence="5">The sequence shown here is derived from an EMBL/GenBank/DDBJ whole genome shotgun (WGS) entry which is preliminary data.</text>
</comment>
<feature type="chain" id="PRO_5046620838" description="Thioredoxin domain-containing protein" evidence="3">
    <location>
        <begin position="16"/>
        <end position="507"/>
    </location>
</feature>
<name>A0ABQ9YL74_9EUKA</name>
<dbReference type="Pfam" id="PF13848">
    <property type="entry name" value="Thioredoxin_6"/>
    <property type="match status" value="1"/>
</dbReference>
<gene>
    <name evidence="5" type="ORF">BLNAU_332</name>
</gene>
<keyword evidence="6" id="KW-1185">Reference proteome</keyword>
<organism evidence="5 6">
    <name type="scientific">Blattamonas nauphoetae</name>
    <dbReference type="NCBI Taxonomy" id="2049346"/>
    <lineage>
        <taxon>Eukaryota</taxon>
        <taxon>Metamonada</taxon>
        <taxon>Preaxostyla</taxon>
        <taxon>Oxymonadida</taxon>
        <taxon>Blattamonas</taxon>
    </lineage>
</organism>
<dbReference type="PANTHER" id="PTHR18929">
    <property type="entry name" value="PROTEIN DISULFIDE ISOMERASE"/>
    <property type="match status" value="1"/>
</dbReference>
<dbReference type="Pfam" id="PF00085">
    <property type="entry name" value="Thioredoxin"/>
    <property type="match status" value="1"/>
</dbReference>
<proteinExistence type="inferred from homology"/>
<protein>
    <recommendedName>
        <fullName evidence="4">Thioredoxin domain-containing protein</fullName>
    </recommendedName>
</protein>
<dbReference type="InterPro" id="IPR013766">
    <property type="entry name" value="Thioredoxin_domain"/>
</dbReference>